<evidence type="ECO:0000313" key="1">
    <source>
        <dbReference type="EMBL" id="MEP1057868.1"/>
    </source>
</evidence>
<protein>
    <submittedName>
        <fullName evidence="1">Uncharacterized protein</fullName>
    </submittedName>
</protein>
<reference evidence="1 2" key="1">
    <citation type="submission" date="2022-04" db="EMBL/GenBank/DDBJ databases">
        <title>Positive selection, recombination, and allopatry shape intraspecific diversity of widespread and dominant cyanobacteria.</title>
        <authorList>
            <person name="Wei J."/>
            <person name="Shu W."/>
            <person name="Hu C."/>
        </authorList>
    </citation>
    <scope>NUCLEOTIDE SEQUENCE [LARGE SCALE GENOMIC DNA]</scope>
    <source>
        <strain evidence="1 2">AS-A4</strain>
    </source>
</reference>
<accession>A0ABV0KFP2</accession>
<dbReference type="EMBL" id="JAMPLM010000003">
    <property type="protein sequence ID" value="MEP1057868.1"/>
    <property type="molecule type" value="Genomic_DNA"/>
</dbReference>
<name>A0ABV0KFP2_9CYAN</name>
<dbReference type="Proteomes" id="UP001476950">
    <property type="component" value="Unassembled WGS sequence"/>
</dbReference>
<gene>
    <name evidence="1" type="ORF">NDI38_05410</name>
</gene>
<proteinExistence type="predicted"/>
<keyword evidence="2" id="KW-1185">Reference proteome</keyword>
<comment type="caution">
    <text evidence="1">The sequence shown here is derived from an EMBL/GenBank/DDBJ whole genome shotgun (WGS) entry which is preliminary data.</text>
</comment>
<organism evidence="1 2">
    <name type="scientific">Stenomitos frigidus AS-A4</name>
    <dbReference type="NCBI Taxonomy" id="2933935"/>
    <lineage>
        <taxon>Bacteria</taxon>
        <taxon>Bacillati</taxon>
        <taxon>Cyanobacteriota</taxon>
        <taxon>Cyanophyceae</taxon>
        <taxon>Leptolyngbyales</taxon>
        <taxon>Leptolyngbyaceae</taxon>
        <taxon>Stenomitos</taxon>
    </lineage>
</organism>
<sequence>MGKKRHESFNAGPSRDESNVFLDRLLQWLCDLQSNDIERFDEERVTELGAALAKKLDVIVFYDPDLNYRKGYGLIILLDEKGNTPLSKPNDNHFALLKASQFEVRVNISRKGGFFFLSAYTVLPVNDSSFLNPVQEQSKYLLKACDRITRFLTDRGLIQVPDTLLDRCIHGHNELGSEVTVKTQLFGEAI</sequence>
<evidence type="ECO:0000313" key="2">
    <source>
        <dbReference type="Proteomes" id="UP001476950"/>
    </source>
</evidence>
<dbReference type="RefSeq" id="WP_190451199.1">
    <property type="nucleotide sequence ID" value="NZ_JAMPLM010000003.1"/>
</dbReference>